<name>A0A4S4N4U6_9APHY</name>
<gene>
    <name evidence="4" type="ORF">EUX98_g51</name>
</gene>
<keyword evidence="2" id="KW-1133">Transmembrane helix</keyword>
<dbReference type="AlphaFoldDB" id="A0A4S4N4U6"/>
<keyword evidence="5" id="KW-1185">Reference proteome</keyword>
<feature type="transmembrane region" description="Helical" evidence="2">
    <location>
        <begin position="107"/>
        <end position="128"/>
    </location>
</feature>
<evidence type="ECO:0000313" key="5">
    <source>
        <dbReference type="Proteomes" id="UP000308730"/>
    </source>
</evidence>
<feature type="compositionally biased region" description="Basic and acidic residues" evidence="1">
    <location>
        <begin position="570"/>
        <end position="580"/>
    </location>
</feature>
<feature type="compositionally biased region" description="Acidic residues" evidence="1">
    <location>
        <begin position="560"/>
        <end position="569"/>
    </location>
</feature>
<sequence>MIAGFSKFINQFLAPVLALTSLVLIVLVYLSPVVMLHTQVSMLTVSPASSGVDGPTLFLGPLGSCGRPNNEAGVDCTQTSVHPTYDTSVLPGNAPALLSAPVATTPVFIAISIVFKMIFFFMYAFTAWKHRMGKFGAIYEKPGVQSATVWIGLIGFMIGITCFLIIRMWFGKAVEDFNMTVITEGSNSAQLVATTSNGFIMIWIAYAFYAIPLVASMAKLQIMSPKKIPQESSWKAMGIKRSYDDDSEDEEKYRDDPDDSDYSPQVEKPRAKKRVKMEPVPKARTQARIMTLATNVLPAQAAANERLSGVDASVISKIKKALALASHTGTGEQEAKAALRMASKLMTQHSIDQADILAEEDEADRLKSHDSDLLYQAYNLILDLSLRKKEAKGIRGKNTYRRGIGDGLYQVATKEKKQEHQRTIMAEKQKLLDANREEREEDKRRLERLKDPKVEANNNPQLDSTPAPKKDFVKIEEVEDEDAATLSVGNNQPLKDEVSHIVESIVPAVDSARSHLDDSAHVTNGEDDDDGDDDDDDEGYAHRGYDDVDDPATPQPDFRDSDDDLDMEELEPRVAAKAEPDAPADTSRAVKEETNPGWKSVQQLVQFRATSVAIADDYLKKQGIKLSKGRSSRFELKHDGEWKLYNEGKEDAKKIDVKRKRIEAAEDG</sequence>
<dbReference type="Proteomes" id="UP000308730">
    <property type="component" value="Unassembled WGS sequence"/>
</dbReference>
<feature type="domain" description="DUF2786" evidence="3">
    <location>
        <begin position="314"/>
        <end position="353"/>
    </location>
</feature>
<reference evidence="4 5" key="1">
    <citation type="submission" date="2019-02" db="EMBL/GenBank/DDBJ databases">
        <title>Genome sequencing of the rare red list fungi Antrodiella citrinella (Flaviporus citrinellus).</title>
        <authorList>
            <person name="Buettner E."/>
            <person name="Kellner H."/>
        </authorList>
    </citation>
    <scope>NUCLEOTIDE SEQUENCE [LARGE SCALE GENOMIC DNA]</scope>
    <source>
        <strain evidence="4 5">DSM 108506</strain>
    </source>
</reference>
<keyword evidence="2" id="KW-0472">Membrane</keyword>
<keyword evidence="2" id="KW-0812">Transmembrane</keyword>
<feature type="transmembrane region" description="Helical" evidence="2">
    <location>
        <begin position="149"/>
        <end position="170"/>
    </location>
</feature>
<feature type="region of interest" description="Disordered" evidence="1">
    <location>
        <begin position="239"/>
        <end position="280"/>
    </location>
</feature>
<proteinExistence type="predicted"/>
<feature type="region of interest" description="Disordered" evidence="1">
    <location>
        <begin position="429"/>
        <end position="469"/>
    </location>
</feature>
<dbReference type="InterPro" id="IPR024498">
    <property type="entry name" value="DUF2786"/>
</dbReference>
<dbReference type="OrthoDB" id="2575000at2759"/>
<protein>
    <recommendedName>
        <fullName evidence="3">DUF2786 domain-containing protein</fullName>
    </recommendedName>
</protein>
<feature type="region of interest" description="Disordered" evidence="1">
    <location>
        <begin position="510"/>
        <end position="596"/>
    </location>
</feature>
<dbReference type="EMBL" id="SGPM01000001">
    <property type="protein sequence ID" value="THH34064.1"/>
    <property type="molecule type" value="Genomic_DNA"/>
</dbReference>
<evidence type="ECO:0000256" key="2">
    <source>
        <dbReference type="SAM" id="Phobius"/>
    </source>
</evidence>
<feature type="compositionally biased region" description="Acidic residues" evidence="1">
    <location>
        <begin position="245"/>
        <end position="261"/>
    </location>
</feature>
<organism evidence="4 5">
    <name type="scientific">Antrodiella citrinella</name>
    <dbReference type="NCBI Taxonomy" id="2447956"/>
    <lineage>
        <taxon>Eukaryota</taxon>
        <taxon>Fungi</taxon>
        <taxon>Dikarya</taxon>
        <taxon>Basidiomycota</taxon>
        <taxon>Agaricomycotina</taxon>
        <taxon>Agaricomycetes</taxon>
        <taxon>Polyporales</taxon>
        <taxon>Steccherinaceae</taxon>
        <taxon>Antrodiella</taxon>
    </lineage>
</organism>
<accession>A0A4S4N4U6</accession>
<feature type="transmembrane region" description="Helical" evidence="2">
    <location>
        <begin position="200"/>
        <end position="218"/>
    </location>
</feature>
<comment type="caution">
    <text evidence="4">The sequence shown here is derived from an EMBL/GenBank/DDBJ whole genome shotgun (WGS) entry which is preliminary data.</text>
</comment>
<dbReference type="Pfam" id="PF10979">
    <property type="entry name" value="DUF2786"/>
    <property type="match status" value="1"/>
</dbReference>
<evidence type="ECO:0000313" key="4">
    <source>
        <dbReference type="EMBL" id="THH34064.1"/>
    </source>
</evidence>
<evidence type="ECO:0000259" key="3">
    <source>
        <dbReference type="Pfam" id="PF10979"/>
    </source>
</evidence>
<feature type="compositionally biased region" description="Basic and acidic residues" evidence="1">
    <location>
        <begin position="429"/>
        <end position="454"/>
    </location>
</feature>
<feature type="compositionally biased region" description="Acidic residues" evidence="1">
    <location>
        <begin position="525"/>
        <end position="538"/>
    </location>
</feature>
<feature type="transmembrane region" description="Helical" evidence="2">
    <location>
        <begin position="12"/>
        <end position="35"/>
    </location>
</feature>
<evidence type="ECO:0000256" key="1">
    <source>
        <dbReference type="SAM" id="MobiDB-lite"/>
    </source>
</evidence>